<evidence type="ECO:0000313" key="2">
    <source>
        <dbReference type="EMBL" id="KGF17325.1"/>
    </source>
</evidence>
<evidence type="ECO:0000256" key="1">
    <source>
        <dbReference type="SAM" id="Phobius"/>
    </source>
</evidence>
<reference evidence="2 3" key="1">
    <citation type="submission" date="2014-07" db="EMBL/GenBank/DDBJ databases">
        <authorList>
            <person name="McCorrison J."/>
            <person name="Sanka R."/>
            <person name="Torralba M."/>
            <person name="Gillis M."/>
            <person name="Haft D.H."/>
            <person name="Methe B."/>
            <person name="Sutton G."/>
            <person name="Nelson K.E."/>
        </authorList>
    </citation>
    <scope>NUCLEOTIDE SEQUENCE [LARGE SCALE GENOMIC DNA]</scope>
    <source>
        <strain evidence="2 3">DNF00450</strain>
    </source>
</reference>
<protein>
    <submittedName>
        <fullName evidence="2">Uncharacterized protein</fullName>
    </submittedName>
</protein>
<feature type="transmembrane region" description="Helical" evidence="1">
    <location>
        <begin position="56"/>
        <end position="75"/>
    </location>
</feature>
<feature type="transmembrane region" description="Helical" evidence="1">
    <location>
        <begin position="103"/>
        <end position="123"/>
    </location>
</feature>
<keyword evidence="1" id="KW-0812">Transmembrane</keyword>
<proteinExistence type="predicted"/>
<dbReference type="eggNOG" id="ENOG5031IPP">
    <property type="taxonomic scope" value="Bacteria"/>
</dbReference>
<sequence length="253" mass="27558">MTARNQRLHSSASYRDAADRTTTFINDPVRLGTAIGTATALIALLALLQARIIGAIGWWTVTALSLMLIGTTVLARHAKTPDEETRPYRFAEPMRESPNDISWNGSVSVLLIFPGAWIIGAVVERIPSTVTASIVVIALAAIVGTCAILLRRFGFLPLAARLPDDFERRCPYPADSPEARILAVLFVARLRDGYVFFTDHLSYFAMLDDDAVRAALRTLEADGRITIAKNTSALTEKGRAREFAQLTDTALAG</sequence>
<keyword evidence="1" id="KW-0472">Membrane</keyword>
<dbReference type="EMBL" id="JRNE01000040">
    <property type="protein sequence ID" value="KGF17325.1"/>
    <property type="molecule type" value="Genomic_DNA"/>
</dbReference>
<dbReference type="RefSeq" id="WP_035121101.1">
    <property type="nucleotide sequence ID" value="NZ_JRNE01000040.1"/>
</dbReference>
<organism evidence="2 3">
    <name type="scientific">Corynebacterium freneyi DNF00450</name>
    <dbReference type="NCBI Taxonomy" id="1287475"/>
    <lineage>
        <taxon>Bacteria</taxon>
        <taxon>Bacillati</taxon>
        <taxon>Actinomycetota</taxon>
        <taxon>Actinomycetes</taxon>
        <taxon>Mycobacteriales</taxon>
        <taxon>Corynebacteriaceae</taxon>
        <taxon>Corynebacterium</taxon>
    </lineage>
</organism>
<dbReference type="AlphaFoldDB" id="A0A095Y4J4"/>
<name>A0A095Y4J4_9CORY</name>
<dbReference type="Proteomes" id="UP000029548">
    <property type="component" value="Unassembled WGS sequence"/>
</dbReference>
<keyword evidence="1" id="KW-1133">Transmembrane helix</keyword>
<gene>
    <name evidence="2" type="ORF">HMPREF1650_03900</name>
</gene>
<feature type="transmembrane region" description="Helical" evidence="1">
    <location>
        <begin position="129"/>
        <end position="150"/>
    </location>
</feature>
<feature type="transmembrane region" description="Helical" evidence="1">
    <location>
        <begin position="29"/>
        <end position="50"/>
    </location>
</feature>
<comment type="caution">
    <text evidence="2">The sequence shown here is derived from an EMBL/GenBank/DDBJ whole genome shotgun (WGS) entry which is preliminary data.</text>
</comment>
<evidence type="ECO:0000313" key="3">
    <source>
        <dbReference type="Proteomes" id="UP000029548"/>
    </source>
</evidence>
<accession>A0A095Y4J4</accession>